<evidence type="ECO:0000313" key="5">
    <source>
        <dbReference type="Proteomes" id="UP000632858"/>
    </source>
</evidence>
<dbReference type="PANTHER" id="PTHR37483:SF1">
    <property type="entry name" value="UPF0125 PROTEIN RATB"/>
    <property type="match status" value="1"/>
</dbReference>
<gene>
    <name evidence="4" type="primary">rnfH</name>
    <name evidence="4" type="ORF">GCM10010960_14120</name>
</gene>
<sequence>MSEPIEIEIVYAEPQRYWCQTLRLPAGSRVQDALARLDPAAFPDGLTWDAERLAVYGRKVKPTEPLHAFDRIELLRPLTRDPKDTRRLRAAANPLKRPLPRP</sequence>
<feature type="region of interest" description="Disordered" evidence="3">
    <location>
        <begin position="83"/>
        <end position="102"/>
    </location>
</feature>
<protein>
    <recommendedName>
        <fullName evidence="2">UPF0125 protein GCM10010960_14120</fullName>
    </recommendedName>
</protein>
<dbReference type="InterPro" id="IPR037021">
    <property type="entry name" value="RnfH_sf"/>
</dbReference>
<reference evidence="4" key="1">
    <citation type="journal article" date="2014" name="Int. J. Syst. Evol. Microbiol.">
        <title>Complete genome sequence of Corynebacterium casei LMG S-19264T (=DSM 44701T), isolated from a smear-ripened cheese.</title>
        <authorList>
            <consortium name="US DOE Joint Genome Institute (JGI-PGF)"/>
            <person name="Walter F."/>
            <person name="Albersmeier A."/>
            <person name="Kalinowski J."/>
            <person name="Ruckert C."/>
        </authorList>
    </citation>
    <scope>NUCLEOTIDE SEQUENCE</scope>
    <source>
        <strain evidence="4">CGMCC 1.12726</strain>
    </source>
</reference>
<reference evidence="4" key="2">
    <citation type="submission" date="2020-09" db="EMBL/GenBank/DDBJ databases">
        <authorList>
            <person name="Sun Q."/>
            <person name="Zhou Y."/>
        </authorList>
    </citation>
    <scope>NUCLEOTIDE SEQUENCE</scope>
    <source>
        <strain evidence="4">CGMCC 1.12726</strain>
    </source>
</reference>
<proteinExistence type="inferred from homology"/>
<dbReference type="Pfam" id="PF03658">
    <property type="entry name" value="Ub-RnfH"/>
    <property type="match status" value="1"/>
</dbReference>
<dbReference type="PANTHER" id="PTHR37483">
    <property type="entry name" value="UPF0125 PROTEIN RATB"/>
    <property type="match status" value="1"/>
</dbReference>
<accession>A0A917CN04</accession>
<dbReference type="HAMAP" id="MF_00460">
    <property type="entry name" value="UPF0125_RnfH"/>
    <property type="match status" value="1"/>
</dbReference>
<name>A0A917CN04_9GAMM</name>
<dbReference type="EMBL" id="BMFO01000002">
    <property type="protein sequence ID" value="GGF93464.1"/>
    <property type="molecule type" value="Genomic_DNA"/>
</dbReference>
<dbReference type="RefSeq" id="WP_229730206.1">
    <property type="nucleotide sequence ID" value="NZ_BMFO01000002.1"/>
</dbReference>
<dbReference type="Proteomes" id="UP000632858">
    <property type="component" value="Unassembled WGS sequence"/>
</dbReference>
<dbReference type="InterPro" id="IPR005346">
    <property type="entry name" value="RnfH"/>
</dbReference>
<dbReference type="AlphaFoldDB" id="A0A917CN04"/>
<comment type="caution">
    <text evidence="4">The sequence shown here is derived from an EMBL/GenBank/DDBJ whole genome shotgun (WGS) entry which is preliminary data.</text>
</comment>
<evidence type="ECO:0000256" key="1">
    <source>
        <dbReference type="ARBA" id="ARBA00010645"/>
    </source>
</evidence>
<dbReference type="InterPro" id="IPR016155">
    <property type="entry name" value="Mopterin_synth/thiamin_S_b"/>
</dbReference>
<evidence type="ECO:0000256" key="3">
    <source>
        <dbReference type="SAM" id="MobiDB-lite"/>
    </source>
</evidence>
<organism evidence="4 5">
    <name type="scientific">Arenimonas maotaiensis</name>
    <dbReference type="NCBI Taxonomy" id="1446479"/>
    <lineage>
        <taxon>Bacteria</taxon>
        <taxon>Pseudomonadati</taxon>
        <taxon>Pseudomonadota</taxon>
        <taxon>Gammaproteobacteria</taxon>
        <taxon>Lysobacterales</taxon>
        <taxon>Lysobacteraceae</taxon>
        <taxon>Arenimonas</taxon>
    </lineage>
</organism>
<dbReference type="Gene3D" id="3.10.20.280">
    <property type="entry name" value="RnfH-like"/>
    <property type="match status" value="1"/>
</dbReference>
<comment type="similarity">
    <text evidence="1 2">Belongs to the UPF0125 (RnfH) family.</text>
</comment>
<dbReference type="SUPFAM" id="SSF54285">
    <property type="entry name" value="MoaD/ThiS"/>
    <property type="match status" value="1"/>
</dbReference>
<evidence type="ECO:0000313" key="4">
    <source>
        <dbReference type="EMBL" id="GGF93464.1"/>
    </source>
</evidence>
<evidence type="ECO:0000256" key="2">
    <source>
        <dbReference type="HAMAP-Rule" id="MF_00460"/>
    </source>
</evidence>
<keyword evidence="5" id="KW-1185">Reference proteome</keyword>